<reference evidence="1 2" key="1">
    <citation type="journal article" date="2019" name="Commun. Biol.">
        <title>The bagworm genome reveals a unique fibroin gene that provides high tensile strength.</title>
        <authorList>
            <person name="Kono N."/>
            <person name="Nakamura H."/>
            <person name="Ohtoshi R."/>
            <person name="Tomita M."/>
            <person name="Numata K."/>
            <person name="Arakawa K."/>
        </authorList>
    </citation>
    <scope>NUCLEOTIDE SEQUENCE [LARGE SCALE GENOMIC DNA]</scope>
</reference>
<gene>
    <name evidence="1" type="ORF">EVAR_56502_1</name>
</gene>
<dbReference type="AlphaFoldDB" id="A0A4C1XHG5"/>
<proteinExistence type="predicted"/>
<organism evidence="1 2">
    <name type="scientific">Eumeta variegata</name>
    <name type="common">Bagworm moth</name>
    <name type="synonym">Eumeta japonica</name>
    <dbReference type="NCBI Taxonomy" id="151549"/>
    <lineage>
        <taxon>Eukaryota</taxon>
        <taxon>Metazoa</taxon>
        <taxon>Ecdysozoa</taxon>
        <taxon>Arthropoda</taxon>
        <taxon>Hexapoda</taxon>
        <taxon>Insecta</taxon>
        <taxon>Pterygota</taxon>
        <taxon>Neoptera</taxon>
        <taxon>Endopterygota</taxon>
        <taxon>Lepidoptera</taxon>
        <taxon>Glossata</taxon>
        <taxon>Ditrysia</taxon>
        <taxon>Tineoidea</taxon>
        <taxon>Psychidae</taxon>
        <taxon>Oiketicinae</taxon>
        <taxon>Eumeta</taxon>
    </lineage>
</organism>
<accession>A0A4C1XHG5</accession>
<dbReference type="Proteomes" id="UP000299102">
    <property type="component" value="Unassembled WGS sequence"/>
</dbReference>
<sequence>MLNENLCDPKLTEDDGVSGGLARLLPSPRHRHRIAANVHRSKVVEVRYLQSDKRCDCEKHSRKPFTSWTFACTELNQLYIQADRPTNAAIASSSRSEASKMLYSYVSVCDARASPHPKTIGW</sequence>
<dbReference type="EMBL" id="BGZK01000868">
    <property type="protein sequence ID" value="GBP63391.1"/>
    <property type="molecule type" value="Genomic_DNA"/>
</dbReference>
<evidence type="ECO:0000313" key="1">
    <source>
        <dbReference type="EMBL" id="GBP63391.1"/>
    </source>
</evidence>
<evidence type="ECO:0000313" key="2">
    <source>
        <dbReference type="Proteomes" id="UP000299102"/>
    </source>
</evidence>
<keyword evidence="2" id="KW-1185">Reference proteome</keyword>
<name>A0A4C1XHG5_EUMVA</name>
<comment type="caution">
    <text evidence="1">The sequence shown here is derived from an EMBL/GenBank/DDBJ whole genome shotgun (WGS) entry which is preliminary data.</text>
</comment>
<protein>
    <submittedName>
        <fullName evidence="1">Uncharacterized protein</fullName>
    </submittedName>
</protein>